<dbReference type="AlphaFoldDB" id="A0A1I2J4C7"/>
<evidence type="ECO:0000256" key="3">
    <source>
        <dbReference type="SAM" id="SignalP"/>
    </source>
</evidence>
<reference evidence="4 5" key="1">
    <citation type="submission" date="2016-10" db="EMBL/GenBank/DDBJ databases">
        <authorList>
            <person name="de Groot N.N."/>
        </authorList>
    </citation>
    <scope>NUCLEOTIDE SEQUENCE [LARGE SCALE GENOMIC DNA]</scope>
    <source>
        <strain evidence="4 5">CGMCC 1.9156</strain>
    </source>
</reference>
<dbReference type="SUPFAM" id="SSF46894">
    <property type="entry name" value="C-terminal effector domain of the bipartite response regulators"/>
    <property type="match status" value="1"/>
</dbReference>
<gene>
    <name evidence="4" type="ORF">SAMN05216283_10782</name>
</gene>
<feature type="chain" id="PRO_5011487047" evidence="3">
    <location>
        <begin position="20"/>
        <end position="516"/>
    </location>
</feature>
<dbReference type="Pfam" id="PF13374">
    <property type="entry name" value="TPR_10"/>
    <property type="match status" value="1"/>
</dbReference>
<evidence type="ECO:0000313" key="5">
    <source>
        <dbReference type="Proteomes" id="UP000198964"/>
    </source>
</evidence>
<keyword evidence="2" id="KW-0812">Transmembrane</keyword>
<protein>
    <submittedName>
        <fullName evidence="4">Tetratricopeptide repeat-containing protein</fullName>
    </submittedName>
</protein>
<dbReference type="Gene3D" id="1.10.10.10">
    <property type="entry name" value="Winged helix-like DNA-binding domain superfamily/Winged helix DNA-binding domain"/>
    <property type="match status" value="1"/>
</dbReference>
<sequence>MKYLIVPFFILFLSFHASADSVTKLLERATEYQESNPDSCIYLSQKGLTLIKDDQVVMRASAYWNLSQGYLYKHRYHTALFYALRGKELFEEDETKRIYQDILATIGWIYFDIGNYHQAEPFHQKALITAQRRNDIRSEVLYTNALGLDVLNTGQETKSLAYFRKGLFIMNQLEQPDQDLRATIENNIGIVYIKQENWQKAEEYLLSSVGNSSGTATALLETYAHLARVYLKTHQLDKCRNVLIKADELRHQTSYSFSLMEYYQVRYKYEQLVGNIQAAFDYQDKYIDLYQKVHNQEAQTVMNFLLDAQQEKIEQDELVIQQAEKLKYNRNLLIGVVVVFTIIVVIGFYYLFKSKAEKAYLRQEILARELEKEKQQQAELSDKLAYKDEAIETMALTMSKRNELIKTLAVSVSKSDSKEIREAWKKFEYIFNQDRKTNILSEEFVKDFRYRLQSRYKNLTEKDLQLIIDIRNNLTSKEMADKYHIEVKSIEMSRYRLRKKLNLDTGVQLKSFIMEL</sequence>
<feature type="transmembrane region" description="Helical" evidence="2">
    <location>
        <begin position="332"/>
        <end position="352"/>
    </location>
</feature>
<feature type="coiled-coil region" evidence="1">
    <location>
        <begin position="353"/>
        <end position="383"/>
    </location>
</feature>
<feature type="signal peptide" evidence="3">
    <location>
        <begin position="1"/>
        <end position="19"/>
    </location>
</feature>
<name>A0A1I2J4C7_9BACT</name>
<keyword evidence="2" id="KW-1133">Transmembrane helix</keyword>
<accession>A0A1I2J4C7</accession>
<evidence type="ECO:0000313" key="4">
    <source>
        <dbReference type="EMBL" id="SFF47591.1"/>
    </source>
</evidence>
<keyword evidence="2" id="KW-0472">Membrane</keyword>
<organism evidence="4 5">
    <name type="scientific">Sunxiuqinia elliptica</name>
    <dbReference type="NCBI Taxonomy" id="655355"/>
    <lineage>
        <taxon>Bacteria</taxon>
        <taxon>Pseudomonadati</taxon>
        <taxon>Bacteroidota</taxon>
        <taxon>Bacteroidia</taxon>
        <taxon>Marinilabiliales</taxon>
        <taxon>Prolixibacteraceae</taxon>
        <taxon>Sunxiuqinia</taxon>
    </lineage>
</organism>
<keyword evidence="5" id="KW-1185">Reference proteome</keyword>
<dbReference type="GO" id="GO:0003677">
    <property type="term" value="F:DNA binding"/>
    <property type="evidence" value="ECO:0007669"/>
    <property type="project" value="InterPro"/>
</dbReference>
<dbReference type="InterPro" id="IPR011990">
    <property type="entry name" value="TPR-like_helical_dom_sf"/>
</dbReference>
<dbReference type="InterPro" id="IPR016032">
    <property type="entry name" value="Sig_transdc_resp-reg_C-effctor"/>
</dbReference>
<dbReference type="SMART" id="SM00028">
    <property type="entry name" value="TPR"/>
    <property type="match status" value="4"/>
</dbReference>
<keyword evidence="1" id="KW-0175">Coiled coil</keyword>
<evidence type="ECO:0000256" key="1">
    <source>
        <dbReference type="SAM" id="Coils"/>
    </source>
</evidence>
<dbReference type="EMBL" id="FONW01000007">
    <property type="protein sequence ID" value="SFF47591.1"/>
    <property type="molecule type" value="Genomic_DNA"/>
</dbReference>
<dbReference type="GO" id="GO:0006355">
    <property type="term" value="P:regulation of DNA-templated transcription"/>
    <property type="evidence" value="ECO:0007669"/>
    <property type="project" value="InterPro"/>
</dbReference>
<dbReference type="Proteomes" id="UP000198964">
    <property type="component" value="Unassembled WGS sequence"/>
</dbReference>
<evidence type="ECO:0000256" key="2">
    <source>
        <dbReference type="SAM" id="Phobius"/>
    </source>
</evidence>
<dbReference type="Gene3D" id="1.25.40.10">
    <property type="entry name" value="Tetratricopeptide repeat domain"/>
    <property type="match status" value="2"/>
</dbReference>
<dbReference type="STRING" id="655355.SAMN05216283_10782"/>
<dbReference type="InterPro" id="IPR019734">
    <property type="entry name" value="TPR_rpt"/>
</dbReference>
<proteinExistence type="predicted"/>
<dbReference type="RefSeq" id="WP_093920418.1">
    <property type="nucleotide sequence ID" value="NZ_FONW01000007.1"/>
</dbReference>
<dbReference type="SUPFAM" id="SSF48452">
    <property type="entry name" value="TPR-like"/>
    <property type="match status" value="2"/>
</dbReference>
<dbReference type="InterPro" id="IPR036388">
    <property type="entry name" value="WH-like_DNA-bd_sf"/>
</dbReference>
<keyword evidence="3" id="KW-0732">Signal</keyword>